<protein>
    <submittedName>
        <fullName evidence="1">Uncharacterized protein</fullName>
    </submittedName>
</protein>
<name>A0A182WKV0_9DIPT</name>
<dbReference type="VEuPathDB" id="VectorBase:AMIN011029"/>
<dbReference type="AlphaFoldDB" id="A0A182WKV0"/>
<sequence>MTEVDKSVPFSTRFYRLRDDDYNFKSYHEIMEMGDAYEHELSFQQEWIADKNHVLHPEESAIFLASCDLSSLIPLGLGFQFNCFVTYNIETFDTECDELQLSVGSVELLQHQLCSSDLWVQFRSVSELSRDLLAVTFTSDFLSLELRYEREPNIAMKEFCVGRLGFVEVLSTIVNQTVLYCADNTYWQGTMIRLDRLEEKRMRMKLYSRYSHQILTLLQSIYADYEETCSIELCATPQSTTAQELKRRLLDELQSKIEQPTERNVCMQKEFRTDLTYGNRGKAMMHLVDVNQIISVAIAAIVDCNVHVHHRRITIDQSRSFVLIVNVWMFWGKIRLRISHVLRVLQNINVDRHGWICIIRHIMCITRNNTITIRYKHSSINVRR</sequence>
<accession>A0A182WKV0</accession>
<dbReference type="EnsemblMetazoa" id="AMIN011029-RA">
    <property type="protein sequence ID" value="AMIN011029-PA"/>
    <property type="gene ID" value="AMIN011029"/>
</dbReference>
<reference evidence="2" key="1">
    <citation type="submission" date="2013-03" db="EMBL/GenBank/DDBJ databases">
        <title>The Genome Sequence of Anopheles minimus MINIMUS1.</title>
        <authorList>
            <consortium name="The Broad Institute Genomics Platform"/>
            <person name="Neafsey D.E."/>
            <person name="Walton C."/>
            <person name="Walker B."/>
            <person name="Young S.K."/>
            <person name="Zeng Q."/>
            <person name="Gargeya S."/>
            <person name="Fitzgerald M."/>
            <person name="Haas B."/>
            <person name="Abouelleil A."/>
            <person name="Allen A.W."/>
            <person name="Alvarado L."/>
            <person name="Arachchi H.M."/>
            <person name="Berlin A.M."/>
            <person name="Chapman S.B."/>
            <person name="Gainer-Dewar J."/>
            <person name="Goldberg J."/>
            <person name="Griggs A."/>
            <person name="Gujja S."/>
            <person name="Hansen M."/>
            <person name="Howarth C."/>
            <person name="Imamovic A."/>
            <person name="Ireland A."/>
            <person name="Larimer J."/>
            <person name="McCowan C."/>
            <person name="Murphy C."/>
            <person name="Pearson M."/>
            <person name="Poon T.W."/>
            <person name="Priest M."/>
            <person name="Roberts A."/>
            <person name="Saif S."/>
            <person name="Shea T."/>
            <person name="Sisk P."/>
            <person name="Sykes S."/>
            <person name="Wortman J."/>
            <person name="Nusbaum C."/>
            <person name="Birren B."/>
        </authorList>
    </citation>
    <scope>NUCLEOTIDE SEQUENCE [LARGE SCALE GENOMIC DNA]</scope>
    <source>
        <strain evidence="2">MINIMUS1</strain>
    </source>
</reference>
<organism evidence="1 2">
    <name type="scientific">Anopheles minimus</name>
    <dbReference type="NCBI Taxonomy" id="112268"/>
    <lineage>
        <taxon>Eukaryota</taxon>
        <taxon>Metazoa</taxon>
        <taxon>Ecdysozoa</taxon>
        <taxon>Arthropoda</taxon>
        <taxon>Hexapoda</taxon>
        <taxon>Insecta</taxon>
        <taxon>Pterygota</taxon>
        <taxon>Neoptera</taxon>
        <taxon>Endopterygota</taxon>
        <taxon>Diptera</taxon>
        <taxon>Nematocera</taxon>
        <taxon>Culicoidea</taxon>
        <taxon>Culicidae</taxon>
        <taxon>Anophelinae</taxon>
        <taxon>Anopheles</taxon>
    </lineage>
</organism>
<reference evidence="1" key="2">
    <citation type="submission" date="2020-05" db="UniProtKB">
        <authorList>
            <consortium name="EnsemblMetazoa"/>
        </authorList>
    </citation>
    <scope>IDENTIFICATION</scope>
    <source>
        <strain evidence="1">MINIMUS1</strain>
    </source>
</reference>
<dbReference type="Proteomes" id="UP000075920">
    <property type="component" value="Unassembled WGS sequence"/>
</dbReference>
<keyword evidence="2" id="KW-1185">Reference proteome</keyword>
<proteinExistence type="predicted"/>
<evidence type="ECO:0000313" key="2">
    <source>
        <dbReference type="Proteomes" id="UP000075920"/>
    </source>
</evidence>
<evidence type="ECO:0000313" key="1">
    <source>
        <dbReference type="EnsemblMetazoa" id="AMIN011029-PA"/>
    </source>
</evidence>